<sequence>FELLHNLEKDRKLIQIENMPQLRLAPPALYHEKVKKGIDISAGGSTSRVSTTEKPRSKQLRDVKVKGSSVRFPLKSNIIFGKEKISRR</sequence>
<keyword evidence="3" id="KW-1185">Reference proteome</keyword>
<proteinExistence type="predicted"/>
<dbReference type="EMBL" id="SDAM02000033">
    <property type="protein sequence ID" value="KAH6835592.1"/>
    <property type="molecule type" value="Genomic_DNA"/>
</dbReference>
<feature type="non-terminal residue" evidence="2">
    <location>
        <position position="1"/>
    </location>
</feature>
<feature type="compositionally biased region" description="Basic and acidic residues" evidence="1">
    <location>
        <begin position="51"/>
        <end position="62"/>
    </location>
</feature>
<comment type="caution">
    <text evidence="2">The sequence shown here is derived from an EMBL/GenBank/DDBJ whole genome shotgun (WGS) entry which is preliminary data.</text>
</comment>
<reference evidence="2 3" key="1">
    <citation type="journal article" date="2021" name="Nat. Commun.">
        <title>Incipient diploidization of the medicinal plant Perilla within 10,000 years.</title>
        <authorList>
            <person name="Zhang Y."/>
            <person name="Shen Q."/>
            <person name="Leng L."/>
            <person name="Zhang D."/>
            <person name="Chen S."/>
            <person name="Shi Y."/>
            <person name="Ning Z."/>
            <person name="Chen S."/>
        </authorList>
    </citation>
    <scope>NUCLEOTIDE SEQUENCE [LARGE SCALE GENOMIC DNA]</scope>
    <source>
        <strain evidence="3">cv. PC099</strain>
    </source>
</reference>
<gene>
    <name evidence="2" type="ORF">C2S53_004556</name>
</gene>
<dbReference type="Proteomes" id="UP001190926">
    <property type="component" value="Unassembled WGS sequence"/>
</dbReference>
<evidence type="ECO:0000313" key="2">
    <source>
        <dbReference type="EMBL" id="KAH6835592.1"/>
    </source>
</evidence>
<name>A0AAD4JKR9_PERFH</name>
<protein>
    <submittedName>
        <fullName evidence="2">Uncharacterized protein</fullName>
    </submittedName>
</protein>
<evidence type="ECO:0000313" key="3">
    <source>
        <dbReference type="Proteomes" id="UP001190926"/>
    </source>
</evidence>
<evidence type="ECO:0000256" key="1">
    <source>
        <dbReference type="SAM" id="MobiDB-lite"/>
    </source>
</evidence>
<organism evidence="2 3">
    <name type="scientific">Perilla frutescens var. hirtella</name>
    <name type="common">Perilla citriodora</name>
    <name type="synonym">Perilla setoyensis</name>
    <dbReference type="NCBI Taxonomy" id="608512"/>
    <lineage>
        <taxon>Eukaryota</taxon>
        <taxon>Viridiplantae</taxon>
        <taxon>Streptophyta</taxon>
        <taxon>Embryophyta</taxon>
        <taxon>Tracheophyta</taxon>
        <taxon>Spermatophyta</taxon>
        <taxon>Magnoliopsida</taxon>
        <taxon>eudicotyledons</taxon>
        <taxon>Gunneridae</taxon>
        <taxon>Pentapetalae</taxon>
        <taxon>asterids</taxon>
        <taxon>lamiids</taxon>
        <taxon>Lamiales</taxon>
        <taxon>Lamiaceae</taxon>
        <taxon>Nepetoideae</taxon>
        <taxon>Elsholtzieae</taxon>
        <taxon>Perilla</taxon>
    </lineage>
</organism>
<feature type="region of interest" description="Disordered" evidence="1">
    <location>
        <begin position="41"/>
        <end position="62"/>
    </location>
</feature>
<dbReference type="AlphaFoldDB" id="A0AAD4JKR9"/>
<accession>A0AAD4JKR9</accession>